<evidence type="ECO:0000259" key="2">
    <source>
        <dbReference type="Pfam" id="PF13568"/>
    </source>
</evidence>
<reference evidence="3" key="1">
    <citation type="submission" date="2016-04" db="EMBL/GenBank/DDBJ databases">
        <authorList>
            <person name="Evans L.H."/>
            <person name="Alamgir A."/>
            <person name="Owens N."/>
            <person name="Weber N.D."/>
            <person name="Virtaneva K."/>
            <person name="Barbian K."/>
            <person name="Babar A."/>
            <person name="Rosenke K."/>
        </authorList>
    </citation>
    <scope>NUCLEOTIDE SEQUENCE</scope>
    <source>
        <strain evidence="3">86-2</strain>
    </source>
</reference>
<organism evidence="3">
    <name type="scientific">uncultured Dysgonomonas sp</name>
    <dbReference type="NCBI Taxonomy" id="206096"/>
    <lineage>
        <taxon>Bacteria</taxon>
        <taxon>Pseudomonadati</taxon>
        <taxon>Bacteroidota</taxon>
        <taxon>Bacteroidia</taxon>
        <taxon>Bacteroidales</taxon>
        <taxon>Dysgonomonadaceae</taxon>
        <taxon>Dysgonomonas</taxon>
        <taxon>environmental samples</taxon>
    </lineage>
</organism>
<feature type="domain" description="Outer membrane protein beta-barrel" evidence="2">
    <location>
        <begin position="23"/>
        <end position="197"/>
    </location>
</feature>
<evidence type="ECO:0000313" key="3">
    <source>
        <dbReference type="EMBL" id="SBW02506.1"/>
    </source>
</evidence>
<feature type="chain" id="PRO_5012013143" description="Outer membrane protein beta-barrel domain-containing protein" evidence="1">
    <location>
        <begin position="26"/>
        <end position="219"/>
    </location>
</feature>
<gene>
    <name evidence="3" type="ORF">KL86DYS2_12267</name>
</gene>
<dbReference type="RefSeq" id="WP_296949857.1">
    <property type="nucleotide sequence ID" value="NZ_LT599021.1"/>
</dbReference>
<protein>
    <recommendedName>
        <fullName evidence="2">Outer membrane protein beta-barrel domain-containing protein</fullName>
    </recommendedName>
</protein>
<proteinExistence type="predicted"/>
<evidence type="ECO:0000256" key="1">
    <source>
        <dbReference type="SAM" id="SignalP"/>
    </source>
</evidence>
<name>A0A212JST5_9BACT</name>
<dbReference type="AlphaFoldDB" id="A0A212JST5"/>
<dbReference type="Pfam" id="PF13568">
    <property type="entry name" value="OMP_b-brl_2"/>
    <property type="match status" value="1"/>
</dbReference>
<dbReference type="InterPro" id="IPR025665">
    <property type="entry name" value="Beta-barrel_OMP_2"/>
</dbReference>
<sequence length="219" mass="24477">MNAIYKTTKLLAVMLLLATAGNAQDNVAIVGVRAGINLSGQDGVPRGELDSYAKVGFNIGVTVDFRLSDKMYLITGMEYTVKGSKGKKYVEATSDAPGHYFINNDKPAYLQIPLHVGYLWPINRDFRLMFHAGPFIAYGLGGKTHWTYVYDDKEFRKKEDFFGIGVGKFDWGLGGGVNAEYDRYVLAIGYDRGLRNFAPEYNDGKARTRNMYISVGYLF</sequence>
<dbReference type="EMBL" id="FLUL01000001">
    <property type="protein sequence ID" value="SBW02506.1"/>
    <property type="molecule type" value="Genomic_DNA"/>
</dbReference>
<accession>A0A212JST5</accession>
<keyword evidence="1" id="KW-0732">Signal</keyword>
<feature type="signal peptide" evidence="1">
    <location>
        <begin position="1"/>
        <end position="25"/>
    </location>
</feature>